<dbReference type="InterPro" id="IPR031157">
    <property type="entry name" value="G_TR_CS"/>
</dbReference>
<dbReference type="Gene3D" id="2.40.30.10">
    <property type="entry name" value="Translation factors"/>
    <property type="match status" value="1"/>
</dbReference>
<evidence type="ECO:0000313" key="16">
    <source>
        <dbReference type="Proteomes" id="UP000299211"/>
    </source>
</evidence>
<dbReference type="NCBIfam" id="TIGR01393">
    <property type="entry name" value="lepA"/>
    <property type="match status" value="1"/>
</dbReference>
<evidence type="ECO:0000259" key="13">
    <source>
        <dbReference type="PROSITE" id="PS51722"/>
    </source>
</evidence>
<dbReference type="InterPro" id="IPR000795">
    <property type="entry name" value="T_Tr_GTP-bd_dom"/>
</dbReference>
<dbReference type="SMART" id="SM00838">
    <property type="entry name" value="EFG_C"/>
    <property type="match status" value="1"/>
</dbReference>
<keyword evidence="14" id="KW-0251">Elongation factor</keyword>
<dbReference type="Pfam" id="PF00679">
    <property type="entry name" value="EFG_C"/>
    <property type="match status" value="1"/>
</dbReference>
<dbReference type="PANTHER" id="PTHR43512:SF4">
    <property type="entry name" value="TRANSLATION FACTOR GUF1 HOMOLOG, CHLOROPLASTIC"/>
    <property type="match status" value="1"/>
</dbReference>
<reference evidence="15 16" key="1">
    <citation type="submission" date="2019-04" db="EMBL/GenBank/DDBJ databases">
        <title>Draft genome sequences of Streptomyces avermitilis ATCC 31267.</title>
        <authorList>
            <person name="Komaki H."/>
            <person name="Tamura T."/>
            <person name="Hosoyama A."/>
        </authorList>
    </citation>
    <scope>NUCLEOTIDE SEQUENCE [LARGE SCALE GENOMIC DNA]</scope>
    <source>
        <strain evidence="15 16">ATCC 31267</strain>
    </source>
</reference>
<dbReference type="PRINTS" id="PR00315">
    <property type="entry name" value="ELONGATNFCT"/>
</dbReference>
<name>A0A4D4M1Q8_STRAX</name>
<dbReference type="RefSeq" id="WP_010986963.1">
    <property type="nucleotide sequence ID" value="NZ_BAABTN010000049.1"/>
</dbReference>
<evidence type="ECO:0000256" key="2">
    <source>
        <dbReference type="ARBA" id="ARBA00022475"/>
    </source>
</evidence>
<feature type="domain" description="Tr-type G" evidence="13">
    <location>
        <begin position="17"/>
        <end position="201"/>
    </location>
</feature>
<comment type="subcellular location">
    <subcellularLocation>
        <location evidence="12">Cell membrane</location>
        <topology evidence="12">Peripheral membrane protein</topology>
        <orientation evidence="12">Cytoplasmic side</orientation>
    </subcellularLocation>
</comment>
<evidence type="ECO:0000256" key="11">
    <source>
        <dbReference type="ARBA" id="ARBA00066744"/>
    </source>
</evidence>
<dbReference type="InterPro" id="IPR005225">
    <property type="entry name" value="Small_GTP-bd"/>
</dbReference>
<dbReference type="InterPro" id="IPR035647">
    <property type="entry name" value="EFG_III/V"/>
</dbReference>
<dbReference type="FunFam" id="3.40.50.300:FF:000078">
    <property type="entry name" value="Elongation factor 4"/>
    <property type="match status" value="1"/>
</dbReference>
<keyword evidence="3 12" id="KW-0547">Nucleotide-binding</keyword>
<feature type="binding site" evidence="12">
    <location>
        <begin position="148"/>
        <end position="151"/>
    </location>
    <ligand>
        <name>GTP</name>
        <dbReference type="ChEBI" id="CHEBI:37565"/>
    </ligand>
</feature>
<dbReference type="Gene3D" id="3.30.70.2570">
    <property type="entry name" value="Elongation factor 4, C-terminal domain"/>
    <property type="match status" value="1"/>
</dbReference>
<dbReference type="FunFam" id="2.40.30.10:FF:000015">
    <property type="entry name" value="Translation factor GUF1, mitochondrial"/>
    <property type="match status" value="1"/>
</dbReference>
<dbReference type="Gene3D" id="3.30.70.870">
    <property type="entry name" value="Elongation Factor G (Translational Gtpase), domain 3"/>
    <property type="match status" value="1"/>
</dbReference>
<dbReference type="GO" id="GO:0043022">
    <property type="term" value="F:ribosome binding"/>
    <property type="evidence" value="ECO:0007669"/>
    <property type="project" value="UniProtKB-UniRule"/>
</dbReference>
<dbReference type="CDD" id="cd01890">
    <property type="entry name" value="LepA"/>
    <property type="match status" value="1"/>
</dbReference>
<dbReference type="Gene3D" id="3.40.50.300">
    <property type="entry name" value="P-loop containing nucleotide triphosphate hydrolases"/>
    <property type="match status" value="1"/>
</dbReference>
<dbReference type="CDD" id="cd16260">
    <property type="entry name" value="EF4_III"/>
    <property type="match status" value="1"/>
</dbReference>
<keyword evidence="2 12" id="KW-1003">Cell membrane</keyword>
<dbReference type="GeneID" id="41542650"/>
<evidence type="ECO:0000256" key="12">
    <source>
        <dbReference type="HAMAP-Rule" id="MF_00071"/>
    </source>
</evidence>
<dbReference type="NCBIfam" id="TIGR00231">
    <property type="entry name" value="small_GTP"/>
    <property type="match status" value="1"/>
</dbReference>
<dbReference type="CDD" id="cd03709">
    <property type="entry name" value="lepA_C"/>
    <property type="match status" value="1"/>
</dbReference>
<dbReference type="HAMAP" id="MF_00071">
    <property type="entry name" value="LepA"/>
    <property type="match status" value="1"/>
</dbReference>
<feature type="binding site" evidence="12">
    <location>
        <begin position="29"/>
        <end position="34"/>
    </location>
    <ligand>
        <name>GTP</name>
        <dbReference type="ChEBI" id="CHEBI:37565"/>
    </ligand>
</feature>
<dbReference type="STRING" id="33903.AQJ43_23510"/>
<evidence type="ECO:0000256" key="3">
    <source>
        <dbReference type="ARBA" id="ARBA00022741"/>
    </source>
</evidence>
<dbReference type="InterPro" id="IPR035654">
    <property type="entry name" value="LepA_IV"/>
</dbReference>
<dbReference type="SUPFAM" id="SSF54980">
    <property type="entry name" value="EF-G C-terminal domain-like"/>
    <property type="match status" value="2"/>
</dbReference>
<accession>A0A4D4M1Q8</accession>
<evidence type="ECO:0000256" key="7">
    <source>
        <dbReference type="ARBA" id="ARBA00023136"/>
    </source>
</evidence>
<dbReference type="Proteomes" id="UP000299211">
    <property type="component" value="Unassembled WGS sequence"/>
</dbReference>
<dbReference type="Pfam" id="PF03144">
    <property type="entry name" value="GTP_EFTU_D2"/>
    <property type="match status" value="1"/>
</dbReference>
<dbReference type="InterPro" id="IPR000640">
    <property type="entry name" value="EFG_V-like"/>
</dbReference>
<dbReference type="Proteomes" id="UP000302139">
    <property type="component" value="Unassembled WGS sequence"/>
</dbReference>
<dbReference type="InterPro" id="IPR013842">
    <property type="entry name" value="LepA_CTD"/>
</dbReference>
<sequence>MPATPNNVPEPSRTDPALIRNFCIIAHIDHGKSTLADRMLQLTGVVDQRQMRAQYLDRMDIERERGITIKSQAVRLPWAPTQEPGNTHILNMIDTPGHVDFTYEVSRSLAACEGTVLLVDAAQGIEAQTLANLYLAMENDLKIIPVLNKIDLPAAQPEKFSEELANLIGCDPEDVLKVSAKTGLGVEALLDKVVAEVPAPVGVADAPARAMIFDSVYDSYRGVVTYVRVIDGQLNKRERIRMMSTGATHELLEIGVSSPEMKPADGLGVGEVGYLITGVKDVRQSKVGDTITTLNKGATEALGGYKDPKPMVFSGLYPLDGSDYPELRDALDKLQLNDAALVYEPETSAALGFGFRVGFLGLLHLDVIRERLEREFGLDLIATAPNVVYRVLMEDGSEHTVTNPSEFPEGKISEVYEPVVRATILAPSEFIGSIMELCQTRRGTLLGMDYLSEDRVEIRYTLPLAEIVFDFFDQLKSKTRGYASLDYEPTGEQASSLVKVDILLHGDKVDAFSAITHKDAAYAYGVRLVAKLRELIPRQAFEVPIQAAIGSRVIARETIRAIRKDVLAKCYGGDISRKRKLLEKQKEGKKRMKMVGSVEVPQEAFIAVLSSDDSGGSAKGKK</sequence>
<evidence type="ECO:0000256" key="9">
    <source>
        <dbReference type="ARBA" id="ARBA00057626"/>
    </source>
</evidence>
<dbReference type="GO" id="GO:0003924">
    <property type="term" value="F:GTPase activity"/>
    <property type="evidence" value="ECO:0007669"/>
    <property type="project" value="UniProtKB-UniRule"/>
</dbReference>
<dbReference type="InterPro" id="IPR027417">
    <property type="entry name" value="P-loop_NTPase"/>
</dbReference>
<dbReference type="PROSITE" id="PS00301">
    <property type="entry name" value="G_TR_1"/>
    <property type="match status" value="1"/>
</dbReference>
<dbReference type="GO" id="GO:0045727">
    <property type="term" value="P:positive regulation of translation"/>
    <property type="evidence" value="ECO:0007669"/>
    <property type="project" value="UniProtKB-UniRule"/>
</dbReference>
<dbReference type="GO" id="GO:0005525">
    <property type="term" value="F:GTP binding"/>
    <property type="evidence" value="ECO:0007669"/>
    <property type="project" value="UniProtKB-UniRule"/>
</dbReference>
<comment type="function">
    <text evidence="9 12">Required for accurate and efficient protein synthesis under certain stress conditions. May act as a fidelity factor of the translation reaction, by catalyzing a one-codon backward translocation of tRNAs on improperly translocated ribosomes. Back-translocation proceeds from a post-translocation (POST) complex to a pre-translocation (PRE) complex, thus giving elongation factor G a second chance to translocate the tRNAs correctly. Binds to ribosomes in a GTP-dependent manner.</text>
</comment>
<dbReference type="GO" id="GO:0003746">
    <property type="term" value="F:translation elongation factor activity"/>
    <property type="evidence" value="ECO:0007669"/>
    <property type="project" value="UniProtKB-UniRule"/>
</dbReference>
<evidence type="ECO:0000313" key="14">
    <source>
        <dbReference type="EMBL" id="GDY65733.1"/>
    </source>
</evidence>
<gene>
    <name evidence="12 14" type="primary">lepA</name>
    <name evidence="14" type="ORF">SAV14893_051260</name>
    <name evidence="15" type="ORF">SAV31267_035340</name>
</gene>
<evidence type="ECO:0000256" key="1">
    <source>
        <dbReference type="ARBA" id="ARBA00005454"/>
    </source>
</evidence>
<evidence type="ECO:0000256" key="8">
    <source>
        <dbReference type="ARBA" id="ARBA00050293"/>
    </source>
</evidence>
<keyword evidence="6 12" id="KW-0342">GTP-binding</keyword>
<dbReference type="EMBL" id="BJHX01000001">
    <property type="protein sequence ID" value="GDY65733.1"/>
    <property type="molecule type" value="Genomic_DNA"/>
</dbReference>
<comment type="similarity">
    <text evidence="1 12">Belongs to the TRAFAC class translation factor GTPase superfamily. Classic translation factor GTPase family. LepA subfamily.</text>
</comment>
<dbReference type="EMBL" id="BJHY01000001">
    <property type="protein sequence ID" value="GDY74049.1"/>
    <property type="molecule type" value="Genomic_DNA"/>
</dbReference>
<dbReference type="AlphaFoldDB" id="A0A4D4M1Q8"/>
<dbReference type="SUPFAM" id="SSF50447">
    <property type="entry name" value="Translation proteins"/>
    <property type="match status" value="1"/>
</dbReference>
<dbReference type="SMR" id="A0A4D4M1Q8"/>
<dbReference type="InterPro" id="IPR038363">
    <property type="entry name" value="LepA_C_sf"/>
</dbReference>
<dbReference type="SUPFAM" id="SSF52540">
    <property type="entry name" value="P-loop containing nucleoside triphosphate hydrolases"/>
    <property type="match status" value="1"/>
</dbReference>
<dbReference type="FunFam" id="3.30.70.870:FF:000004">
    <property type="entry name" value="Translation factor GUF1, mitochondrial"/>
    <property type="match status" value="1"/>
</dbReference>
<dbReference type="PROSITE" id="PS51722">
    <property type="entry name" value="G_TR_2"/>
    <property type="match status" value="1"/>
</dbReference>
<dbReference type="FunFam" id="3.30.70.240:FF:000011">
    <property type="entry name" value="Elongation factor 4"/>
    <property type="match status" value="1"/>
</dbReference>
<dbReference type="InterPro" id="IPR004161">
    <property type="entry name" value="EFTu-like_2"/>
</dbReference>
<proteinExistence type="inferred from homology"/>
<protein>
    <recommendedName>
        <fullName evidence="11 12">Elongation factor 4</fullName>
        <shortName evidence="12">EF-4</shortName>
        <ecNumber evidence="11 12">3.6.5.n1</ecNumber>
    </recommendedName>
    <alternativeName>
        <fullName evidence="12">Ribosomal back-translocase LepA</fullName>
    </alternativeName>
</protein>
<dbReference type="InterPro" id="IPR009000">
    <property type="entry name" value="Transl_B-barrel_sf"/>
</dbReference>
<evidence type="ECO:0000256" key="4">
    <source>
        <dbReference type="ARBA" id="ARBA00022801"/>
    </source>
</evidence>
<evidence type="ECO:0000256" key="10">
    <source>
        <dbReference type="ARBA" id="ARBA00061052"/>
    </source>
</evidence>
<evidence type="ECO:0000256" key="6">
    <source>
        <dbReference type="ARBA" id="ARBA00023134"/>
    </source>
</evidence>
<reference evidence="14 17" key="2">
    <citation type="submission" date="2019-04" db="EMBL/GenBank/DDBJ databases">
        <title>Draft genome sequences of Streptomyces avermitilis NBRC 14893.</title>
        <authorList>
            <person name="Komaki H."/>
            <person name="Tamura T."/>
            <person name="Hosoyama A."/>
        </authorList>
    </citation>
    <scope>NUCLEOTIDE SEQUENCE [LARGE SCALE GENOMIC DNA]</scope>
    <source>
        <strain evidence="14 17">NBRC 14893</strain>
    </source>
</reference>
<keyword evidence="4 12" id="KW-0378">Hydrolase</keyword>
<dbReference type="FunFam" id="3.30.70.2570:FF:000001">
    <property type="entry name" value="Translation factor GUF1, mitochondrial"/>
    <property type="match status" value="1"/>
</dbReference>
<dbReference type="EC" id="3.6.5.n1" evidence="11 12"/>
<evidence type="ECO:0000256" key="5">
    <source>
        <dbReference type="ARBA" id="ARBA00022917"/>
    </source>
</evidence>
<dbReference type="InterPro" id="IPR006297">
    <property type="entry name" value="EF-4"/>
</dbReference>
<dbReference type="GO" id="GO:0005886">
    <property type="term" value="C:plasma membrane"/>
    <property type="evidence" value="ECO:0007669"/>
    <property type="project" value="UniProtKB-SubCell"/>
</dbReference>
<comment type="catalytic activity">
    <reaction evidence="8 12">
        <text>GTP + H2O = GDP + phosphate + H(+)</text>
        <dbReference type="Rhea" id="RHEA:19669"/>
        <dbReference type="ChEBI" id="CHEBI:15377"/>
        <dbReference type="ChEBI" id="CHEBI:15378"/>
        <dbReference type="ChEBI" id="CHEBI:37565"/>
        <dbReference type="ChEBI" id="CHEBI:43474"/>
        <dbReference type="ChEBI" id="CHEBI:58189"/>
        <dbReference type="EC" id="3.6.5.n1"/>
    </reaction>
</comment>
<evidence type="ECO:0000313" key="15">
    <source>
        <dbReference type="EMBL" id="GDY74049.1"/>
    </source>
</evidence>
<comment type="caution">
    <text evidence="14">The sequence shown here is derived from an EMBL/GenBank/DDBJ whole genome shotgun (WGS) entry which is preliminary data.</text>
</comment>
<dbReference type="PANTHER" id="PTHR43512">
    <property type="entry name" value="TRANSLATION FACTOR GUF1-RELATED"/>
    <property type="match status" value="1"/>
</dbReference>
<dbReference type="OMA" id="QVKCDEN"/>
<dbReference type="Gene3D" id="3.30.70.240">
    <property type="match status" value="1"/>
</dbReference>
<dbReference type="Pfam" id="PF06421">
    <property type="entry name" value="LepA_C"/>
    <property type="match status" value="1"/>
</dbReference>
<comment type="similarity">
    <text evidence="10">Belongs to the GTP-binding elongation factor family. LepA subfamily.</text>
</comment>
<keyword evidence="7 12" id="KW-0472">Membrane</keyword>
<dbReference type="CDD" id="cd03699">
    <property type="entry name" value="EF4_II"/>
    <property type="match status" value="1"/>
</dbReference>
<dbReference type="Pfam" id="PF00009">
    <property type="entry name" value="GTP_EFTU"/>
    <property type="match status" value="1"/>
</dbReference>
<evidence type="ECO:0000313" key="17">
    <source>
        <dbReference type="Proteomes" id="UP000302139"/>
    </source>
</evidence>
<keyword evidence="5 12" id="KW-0648">Protein biosynthesis</keyword>
<organism evidence="14 17">
    <name type="scientific">Streptomyces avermitilis</name>
    <dbReference type="NCBI Taxonomy" id="33903"/>
    <lineage>
        <taxon>Bacteria</taxon>
        <taxon>Bacillati</taxon>
        <taxon>Actinomycetota</taxon>
        <taxon>Actinomycetes</taxon>
        <taxon>Kitasatosporales</taxon>
        <taxon>Streptomycetaceae</taxon>
        <taxon>Streptomyces</taxon>
    </lineage>
</organism>